<dbReference type="InterPro" id="IPR036312">
    <property type="entry name" value="Bifun_inhib/LTP/seed_sf"/>
</dbReference>
<proteinExistence type="predicted"/>
<dbReference type="InterPro" id="IPR016140">
    <property type="entry name" value="Bifunc_inhib/LTP/seed_store"/>
</dbReference>
<comment type="caution">
    <text evidence="2">The sequence shown here is derived from an EMBL/GenBank/DDBJ whole genome shotgun (WGS) entry which is preliminary data.</text>
</comment>
<dbReference type="Proteomes" id="UP000636709">
    <property type="component" value="Unassembled WGS sequence"/>
</dbReference>
<dbReference type="AlphaFoldDB" id="A0A835EM18"/>
<accession>A0A835EM18</accession>
<sequence>MSGVISSHAVIGQCTDAEKDAILENCKSYVRYYANAGHIPAPRSLCCDKVRDVAERDMQCIWDRLTGAEQAQNNKQRVLNLKGFCKPLSVRKDC</sequence>
<dbReference type="OrthoDB" id="676302at2759"/>
<dbReference type="EMBL" id="JACEFO010001905">
    <property type="protein sequence ID" value="KAF8694468.1"/>
    <property type="molecule type" value="Genomic_DNA"/>
</dbReference>
<protein>
    <recommendedName>
        <fullName evidence="1">Bifunctional inhibitor/plant lipid transfer protein/seed storage helical domain-containing protein</fullName>
    </recommendedName>
</protein>
<keyword evidence="3" id="KW-1185">Reference proteome</keyword>
<name>A0A835EM18_9POAL</name>
<organism evidence="2 3">
    <name type="scientific">Digitaria exilis</name>
    <dbReference type="NCBI Taxonomy" id="1010633"/>
    <lineage>
        <taxon>Eukaryota</taxon>
        <taxon>Viridiplantae</taxon>
        <taxon>Streptophyta</taxon>
        <taxon>Embryophyta</taxon>
        <taxon>Tracheophyta</taxon>
        <taxon>Spermatophyta</taxon>
        <taxon>Magnoliopsida</taxon>
        <taxon>Liliopsida</taxon>
        <taxon>Poales</taxon>
        <taxon>Poaceae</taxon>
        <taxon>PACMAD clade</taxon>
        <taxon>Panicoideae</taxon>
        <taxon>Panicodae</taxon>
        <taxon>Paniceae</taxon>
        <taxon>Anthephorinae</taxon>
        <taxon>Digitaria</taxon>
    </lineage>
</organism>
<evidence type="ECO:0000313" key="3">
    <source>
        <dbReference type="Proteomes" id="UP000636709"/>
    </source>
</evidence>
<evidence type="ECO:0000313" key="2">
    <source>
        <dbReference type="EMBL" id="KAF8694468.1"/>
    </source>
</evidence>
<feature type="domain" description="Bifunctional inhibitor/plant lipid transfer protein/seed storage helical" evidence="1">
    <location>
        <begin position="9"/>
        <end position="87"/>
    </location>
</feature>
<evidence type="ECO:0000259" key="1">
    <source>
        <dbReference type="Pfam" id="PF14368"/>
    </source>
</evidence>
<dbReference type="Gene3D" id="1.10.110.10">
    <property type="entry name" value="Plant lipid-transfer and hydrophobic proteins"/>
    <property type="match status" value="1"/>
</dbReference>
<gene>
    <name evidence="2" type="ORF">HU200_038212</name>
</gene>
<dbReference type="Pfam" id="PF14368">
    <property type="entry name" value="LTP_2"/>
    <property type="match status" value="1"/>
</dbReference>
<reference evidence="2" key="1">
    <citation type="submission" date="2020-07" db="EMBL/GenBank/DDBJ databases">
        <title>Genome sequence and genetic diversity analysis of an under-domesticated orphan crop, white fonio (Digitaria exilis).</title>
        <authorList>
            <person name="Bennetzen J.L."/>
            <person name="Chen S."/>
            <person name="Ma X."/>
            <person name="Wang X."/>
            <person name="Yssel A.E.J."/>
            <person name="Chaluvadi S.R."/>
            <person name="Johnson M."/>
            <person name="Gangashetty P."/>
            <person name="Hamidou F."/>
            <person name="Sanogo M.D."/>
            <person name="Zwaenepoel A."/>
            <person name="Wallace J."/>
            <person name="Van De Peer Y."/>
            <person name="Van Deynze A."/>
        </authorList>
    </citation>
    <scope>NUCLEOTIDE SEQUENCE</scope>
    <source>
        <tissue evidence="2">Leaves</tissue>
    </source>
</reference>
<dbReference type="SUPFAM" id="SSF47699">
    <property type="entry name" value="Bifunctional inhibitor/lipid-transfer protein/seed storage 2S albumin"/>
    <property type="match status" value="1"/>
</dbReference>